<dbReference type="InterPro" id="IPR005828">
    <property type="entry name" value="MFS_sugar_transport-like"/>
</dbReference>
<proteinExistence type="inferred from homology"/>
<evidence type="ECO:0000256" key="5">
    <source>
        <dbReference type="ARBA" id="ARBA00022989"/>
    </source>
</evidence>
<dbReference type="OrthoDB" id="3936150at2759"/>
<keyword evidence="6 8" id="KW-0472">Membrane</keyword>
<evidence type="ECO:0000256" key="2">
    <source>
        <dbReference type="ARBA" id="ARBA00008335"/>
    </source>
</evidence>
<dbReference type="EnsemblMetazoa" id="CLYHEMT013111.1">
    <property type="protein sequence ID" value="CLYHEMP013111.1"/>
    <property type="gene ID" value="CLYHEMG013111"/>
</dbReference>
<dbReference type="Pfam" id="PF00083">
    <property type="entry name" value="Sugar_tr"/>
    <property type="match status" value="1"/>
</dbReference>
<protein>
    <recommendedName>
        <fullName evidence="9">Major facilitator superfamily (MFS) profile domain-containing protein</fullName>
    </recommendedName>
</protein>
<dbReference type="Gene3D" id="1.20.1250.20">
    <property type="entry name" value="MFS general substrate transporter like domains"/>
    <property type="match status" value="1"/>
</dbReference>
<dbReference type="GO" id="GO:0022857">
    <property type="term" value="F:transmembrane transporter activity"/>
    <property type="evidence" value="ECO:0007669"/>
    <property type="project" value="InterPro"/>
</dbReference>
<dbReference type="InterPro" id="IPR036259">
    <property type="entry name" value="MFS_trans_sf"/>
</dbReference>
<reference evidence="10" key="1">
    <citation type="submission" date="2021-01" db="UniProtKB">
        <authorList>
            <consortium name="EnsemblMetazoa"/>
        </authorList>
    </citation>
    <scope>IDENTIFICATION</scope>
</reference>
<feature type="transmembrane region" description="Helical" evidence="8">
    <location>
        <begin position="279"/>
        <end position="299"/>
    </location>
</feature>
<feature type="transmembrane region" description="Helical" evidence="8">
    <location>
        <begin position="439"/>
        <end position="462"/>
    </location>
</feature>
<dbReference type="RefSeq" id="XP_066913712.1">
    <property type="nucleotide sequence ID" value="XM_067057611.1"/>
</dbReference>
<evidence type="ECO:0000256" key="4">
    <source>
        <dbReference type="ARBA" id="ARBA00022692"/>
    </source>
</evidence>
<evidence type="ECO:0000313" key="10">
    <source>
        <dbReference type="EnsemblMetazoa" id="CLYHEMP013111.1"/>
    </source>
</evidence>
<accession>A0A7M5WU44</accession>
<feature type="transmembrane region" description="Helical" evidence="8">
    <location>
        <begin position="110"/>
        <end position="134"/>
    </location>
</feature>
<feature type="transmembrane region" description="Helical" evidence="8">
    <location>
        <begin position="166"/>
        <end position="191"/>
    </location>
</feature>
<feature type="transmembrane region" description="Helical" evidence="8">
    <location>
        <begin position="75"/>
        <end position="98"/>
    </location>
</feature>
<evidence type="ECO:0000259" key="9">
    <source>
        <dbReference type="PROSITE" id="PS50850"/>
    </source>
</evidence>
<name>A0A7M5WU44_9CNID</name>
<dbReference type="PROSITE" id="PS50850">
    <property type="entry name" value="MFS"/>
    <property type="match status" value="1"/>
</dbReference>
<feature type="domain" description="Major facilitator superfamily (MFS) profile" evidence="9">
    <location>
        <begin position="44"/>
        <end position="467"/>
    </location>
</feature>
<evidence type="ECO:0000256" key="7">
    <source>
        <dbReference type="SAM" id="MobiDB-lite"/>
    </source>
</evidence>
<feature type="transmembrane region" description="Helical" evidence="8">
    <location>
        <begin position="414"/>
        <end position="433"/>
    </location>
</feature>
<dbReference type="GeneID" id="136800993"/>
<dbReference type="AlphaFoldDB" id="A0A7M5WU44"/>
<keyword evidence="5 8" id="KW-1133">Transmembrane helix</keyword>
<evidence type="ECO:0000256" key="3">
    <source>
        <dbReference type="ARBA" id="ARBA00022448"/>
    </source>
</evidence>
<feature type="transmembrane region" description="Helical" evidence="8">
    <location>
        <begin position="358"/>
        <end position="377"/>
    </location>
</feature>
<evidence type="ECO:0000256" key="6">
    <source>
        <dbReference type="ARBA" id="ARBA00023136"/>
    </source>
</evidence>
<dbReference type="PROSITE" id="PS00216">
    <property type="entry name" value="SUGAR_TRANSPORT_1"/>
    <property type="match status" value="1"/>
</dbReference>
<evidence type="ECO:0000256" key="8">
    <source>
        <dbReference type="SAM" id="Phobius"/>
    </source>
</evidence>
<feature type="transmembrane region" description="Helical" evidence="8">
    <location>
        <begin position="140"/>
        <end position="159"/>
    </location>
</feature>
<keyword evidence="4 8" id="KW-0812">Transmembrane</keyword>
<feature type="transmembrane region" description="Helical" evidence="8">
    <location>
        <begin position="197"/>
        <end position="216"/>
    </location>
</feature>
<dbReference type="Proteomes" id="UP000594262">
    <property type="component" value="Unplaced"/>
</dbReference>
<comment type="subcellular location">
    <subcellularLocation>
        <location evidence="1">Membrane</location>
        <topology evidence="1">Multi-pass membrane protein</topology>
    </subcellularLocation>
</comment>
<sequence length="474" mass="52782">MELKNENDEEESLLSQQDNHDGGNINKINTVIEKLGIGRFSYWLISRLSTVYFTYGAEMTMLGIIAPFFKCEWNLTGFELGFMTSTNLIGQGVGFVFWGWMGDKFGRKPVLLISLFIAMLFSFLTVFSTGYLLFALFRGIVGIGIASFLFPACLLSEYLPTRIRGIGILASMISYSLGSIFVAWIAKIFLLQNKWRLFFIVVSAPIVIALAASITLPESIRFLANKSKIDKLRTILQHIAKDHHKELSSEDIDNIRPLQGQQTDENFLMIFRKDRLPKLLAVIVTLSACLLNFYGFIIWNTDLQQRYFSSHQNETSTKCHKLTPADYNQNMIVAVSGLLGTSSSLILVDLIGRKKPVIISLLAVSLLILSLNFRMSFITFSSIMFLGRGIISTGLATTNLILNEVFETSVRAKVGGFAQMIGCCVTGLAPFLIQYGSHYSMMAVTVGISVFCVIGAVACMTLKETKGRPLDEQD</sequence>
<dbReference type="InterPro" id="IPR020846">
    <property type="entry name" value="MFS_dom"/>
</dbReference>
<evidence type="ECO:0000256" key="1">
    <source>
        <dbReference type="ARBA" id="ARBA00004141"/>
    </source>
</evidence>
<feature type="transmembrane region" description="Helical" evidence="8">
    <location>
        <begin position="49"/>
        <end position="69"/>
    </location>
</feature>
<feature type="transmembrane region" description="Helical" evidence="8">
    <location>
        <begin position="383"/>
        <end position="402"/>
    </location>
</feature>
<comment type="similarity">
    <text evidence="2">Belongs to the major facilitator superfamily.</text>
</comment>
<keyword evidence="11" id="KW-1185">Reference proteome</keyword>
<dbReference type="PANTHER" id="PTHR23511">
    <property type="entry name" value="SYNAPTIC VESICLE GLYCOPROTEIN 2"/>
    <property type="match status" value="1"/>
</dbReference>
<dbReference type="GO" id="GO:0016020">
    <property type="term" value="C:membrane"/>
    <property type="evidence" value="ECO:0007669"/>
    <property type="project" value="UniProtKB-SubCell"/>
</dbReference>
<feature type="transmembrane region" description="Helical" evidence="8">
    <location>
        <begin position="331"/>
        <end position="351"/>
    </location>
</feature>
<evidence type="ECO:0000313" key="11">
    <source>
        <dbReference type="Proteomes" id="UP000594262"/>
    </source>
</evidence>
<keyword evidence="3" id="KW-0813">Transport</keyword>
<dbReference type="InterPro" id="IPR005829">
    <property type="entry name" value="Sugar_transporter_CS"/>
</dbReference>
<organism evidence="10 11">
    <name type="scientific">Clytia hemisphaerica</name>
    <dbReference type="NCBI Taxonomy" id="252671"/>
    <lineage>
        <taxon>Eukaryota</taxon>
        <taxon>Metazoa</taxon>
        <taxon>Cnidaria</taxon>
        <taxon>Hydrozoa</taxon>
        <taxon>Hydroidolina</taxon>
        <taxon>Leptothecata</taxon>
        <taxon>Obeliida</taxon>
        <taxon>Clytiidae</taxon>
        <taxon>Clytia</taxon>
    </lineage>
</organism>
<dbReference type="SUPFAM" id="SSF103473">
    <property type="entry name" value="MFS general substrate transporter"/>
    <property type="match status" value="1"/>
</dbReference>
<feature type="region of interest" description="Disordered" evidence="7">
    <location>
        <begin position="1"/>
        <end position="21"/>
    </location>
</feature>
<dbReference type="PANTHER" id="PTHR23511:SF34">
    <property type="entry name" value="SYNAPTIC VESICLE GLYCOPROTEIN 2"/>
    <property type="match status" value="1"/>
</dbReference>